<keyword evidence="2" id="KW-1185">Reference proteome</keyword>
<reference evidence="1 2" key="1">
    <citation type="submission" date="2024-02" db="EMBL/GenBank/DDBJ databases">
        <authorList>
            <person name="Vignale AGUSTIN F."/>
            <person name="Sosa J E."/>
            <person name="Modenutti C."/>
        </authorList>
    </citation>
    <scope>NUCLEOTIDE SEQUENCE [LARGE SCALE GENOMIC DNA]</scope>
</reference>
<evidence type="ECO:0000313" key="1">
    <source>
        <dbReference type="EMBL" id="CAK9177622.1"/>
    </source>
</evidence>
<protein>
    <submittedName>
        <fullName evidence="1">Uncharacterized protein</fullName>
    </submittedName>
</protein>
<gene>
    <name evidence="1" type="ORF">ILEXP_LOCUS47541</name>
</gene>
<comment type="caution">
    <text evidence="1">The sequence shown here is derived from an EMBL/GenBank/DDBJ whole genome shotgun (WGS) entry which is preliminary data.</text>
</comment>
<organism evidence="1 2">
    <name type="scientific">Ilex paraguariensis</name>
    <name type="common">yerba mate</name>
    <dbReference type="NCBI Taxonomy" id="185542"/>
    <lineage>
        <taxon>Eukaryota</taxon>
        <taxon>Viridiplantae</taxon>
        <taxon>Streptophyta</taxon>
        <taxon>Embryophyta</taxon>
        <taxon>Tracheophyta</taxon>
        <taxon>Spermatophyta</taxon>
        <taxon>Magnoliopsida</taxon>
        <taxon>eudicotyledons</taxon>
        <taxon>Gunneridae</taxon>
        <taxon>Pentapetalae</taxon>
        <taxon>asterids</taxon>
        <taxon>campanulids</taxon>
        <taxon>Aquifoliales</taxon>
        <taxon>Aquifoliaceae</taxon>
        <taxon>Ilex</taxon>
    </lineage>
</organism>
<dbReference type="AlphaFoldDB" id="A0ABC8U7H1"/>
<evidence type="ECO:0000313" key="2">
    <source>
        <dbReference type="Proteomes" id="UP001642360"/>
    </source>
</evidence>
<accession>A0ABC8U7H1</accession>
<proteinExistence type="predicted"/>
<name>A0ABC8U7H1_9AQUA</name>
<dbReference type="Proteomes" id="UP001642360">
    <property type="component" value="Unassembled WGS sequence"/>
</dbReference>
<dbReference type="EMBL" id="CAUOFW020007102">
    <property type="protein sequence ID" value="CAK9177622.1"/>
    <property type="molecule type" value="Genomic_DNA"/>
</dbReference>
<feature type="non-terminal residue" evidence="1">
    <location>
        <position position="1"/>
    </location>
</feature>
<sequence>RHHQAPATRDLRLLSATAIMFFDCDLVLGHHLSYSNVAIYHFRMECALIRSIRVRSRTTKSLSSAMASGGPGGYGGGLCTIEIERENA</sequence>